<accession>A0A0H0XNG9</accession>
<comment type="caution">
    <text evidence="1">The sequence shown here is derived from an EMBL/GenBank/DDBJ whole genome shotgun (WGS) entry which is preliminary data.</text>
</comment>
<dbReference type="EMBL" id="LBHU01000001">
    <property type="protein sequence ID" value="KLI64168.1"/>
    <property type="molecule type" value="Genomic_DNA"/>
</dbReference>
<proteinExistence type="predicted"/>
<dbReference type="AlphaFoldDB" id="A0A0H0XNG9"/>
<protein>
    <submittedName>
        <fullName evidence="1">Uncharacterized protein</fullName>
    </submittedName>
</protein>
<reference evidence="1 2" key="1">
    <citation type="submission" date="2015-04" db="EMBL/GenBank/DDBJ databases">
        <title>The draft genome sequence of Erythrobacter marinus HWDM-33.</title>
        <authorList>
            <person name="Zhuang L."/>
            <person name="Liu Y."/>
            <person name="Shao Z."/>
        </authorList>
    </citation>
    <scope>NUCLEOTIDE SEQUENCE [LARGE SCALE GENOMIC DNA]</scope>
    <source>
        <strain evidence="1 2">HWDM-33</strain>
    </source>
</reference>
<dbReference type="OrthoDB" id="6194699at2"/>
<organism evidence="1 2">
    <name type="scientific">Aurantiacibacter marinus</name>
    <dbReference type="NCBI Taxonomy" id="874156"/>
    <lineage>
        <taxon>Bacteria</taxon>
        <taxon>Pseudomonadati</taxon>
        <taxon>Pseudomonadota</taxon>
        <taxon>Alphaproteobacteria</taxon>
        <taxon>Sphingomonadales</taxon>
        <taxon>Erythrobacteraceae</taxon>
        <taxon>Aurantiacibacter</taxon>
    </lineage>
</organism>
<dbReference type="RefSeq" id="WP_047092026.1">
    <property type="nucleotide sequence ID" value="NZ_LBHU01000001.1"/>
</dbReference>
<gene>
    <name evidence="1" type="ORF">AAV99_00350</name>
</gene>
<dbReference type="Proteomes" id="UP000053455">
    <property type="component" value="Unassembled WGS sequence"/>
</dbReference>
<sequence>MTSRTNDLSGEWDGEFSYPAGSGPVTPFLANLNQRGTSFTGFIMEPDIHLAGNAAEATIVGVIAGDAVDFTKTYRKATRGYENPVDYVGQLLDRGERITGVWSLLHMNGTFEMTRRGGAEAEEEREAEIVVER</sequence>
<dbReference type="STRING" id="874156.GCA_001021555_01220"/>
<evidence type="ECO:0000313" key="2">
    <source>
        <dbReference type="Proteomes" id="UP000053455"/>
    </source>
</evidence>
<name>A0A0H0XNG9_9SPHN</name>
<keyword evidence="2" id="KW-1185">Reference proteome</keyword>
<dbReference type="PATRIC" id="fig|874156.12.peg.72"/>
<evidence type="ECO:0000313" key="1">
    <source>
        <dbReference type="EMBL" id="KLI64168.1"/>
    </source>
</evidence>